<reference evidence="3 4" key="1">
    <citation type="submission" date="2024-04" db="EMBL/GenBank/DDBJ databases">
        <authorList>
            <person name="Fracassetti M."/>
        </authorList>
    </citation>
    <scope>NUCLEOTIDE SEQUENCE [LARGE SCALE GENOMIC DNA]</scope>
</reference>
<feature type="domain" description="SANTA" evidence="2">
    <location>
        <begin position="33"/>
        <end position="124"/>
    </location>
</feature>
<proteinExistence type="predicted"/>
<feature type="region of interest" description="Disordered" evidence="1">
    <location>
        <begin position="260"/>
        <end position="280"/>
    </location>
</feature>
<evidence type="ECO:0000313" key="4">
    <source>
        <dbReference type="Proteomes" id="UP001497516"/>
    </source>
</evidence>
<dbReference type="AlphaFoldDB" id="A0AAV2E957"/>
<name>A0AAV2E957_9ROSI</name>
<dbReference type="Proteomes" id="UP001497516">
    <property type="component" value="Chromosome 4"/>
</dbReference>
<accession>A0AAV2E957</accession>
<organism evidence="3 4">
    <name type="scientific">Linum trigynum</name>
    <dbReference type="NCBI Taxonomy" id="586398"/>
    <lineage>
        <taxon>Eukaryota</taxon>
        <taxon>Viridiplantae</taxon>
        <taxon>Streptophyta</taxon>
        <taxon>Embryophyta</taxon>
        <taxon>Tracheophyta</taxon>
        <taxon>Spermatophyta</taxon>
        <taxon>Magnoliopsida</taxon>
        <taxon>eudicotyledons</taxon>
        <taxon>Gunneridae</taxon>
        <taxon>Pentapetalae</taxon>
        <taxon>rosids</taxon>
        <taxon>fabids</taxon>
        <taxon>Malpighiales</taxon>
        <taxon>Linaceae</taxon>
        <taxon>Linum</taxon>
    </lineage>
</organism>
<feature type="compositionally biased region" description="Basic and acidic residues" evidence="1">
    <location>
        <begin position="408"/>
        <end position="427"/>
    </location>
</feature>
<protein>
    <recommendedName>
        <fullName evidence="2">SANTA domain-containing protein</fullName>
    </recommendedName>
</protein>
<feature type="region of interest" description="Disordered" evidence="1">
    <location>
        <begin position="144"/>
        <end position="168"/>
    </location>
</feature>
<evidence type="ECO:0000313" key="3">
    <source>
        <dbReference type="EMBL" id="CAL1382414.1"/>
    </source>
</evidence>
<keyword evidence="4" id="KW-1185">Reference proteome</keyword>
<evidence type="ECO:0000256" key="1">
    <source>
        <dbReference type="SAM" id="MobiDB-lite"/>
    </source>
</evidence>
<dbReference type="PANTHER" id="PTHR35311:SF1">
    <property type="entry name" value="PROTEIN EMBRYO DEFECTIVE 1674"/>
    <property type="match status" value="1"/>
</dbReference>
<gene>
    <name evidence="3" type="ORF">LTRI10_LOCUS23741</name>
</gene>
<dbReference type="PANTHER" id="PTHR35311">
    <property type="entry name" value="KINETOCHORE-ASSOCIATED PROTEIN KNL-2 HOMOLOG"/>
    <property type="match status" value="1"/>
</dbReference>
<dbReference type="InterPro" id="IPR053090">
    <property type="entry name" value="Centromere_KNL-2_homolog"/>
</dbReference>
<dbReference type="Pfam" id="PF09133">
    <property type="entry name" value="SANTA"/>
    <property type="match status" value="1"/>
</dbReference>
<evidence type="ECO:0000259" key="2">
    <source>
        <dbReference type="Pfam" id="PF09133"/>
    </source>
</evidence>
<dbReference type="EMBL" id="OZ034817">
    <property type="protein sequence ID" value="CAL1382414.1"/>
    <property type="molecule type" value="Genomic_DNA"/>
</dbReference>
<dbReference type="InterPro" id="IPR015216">
    <property type="entry name" value="SANTA"/>
</dbReference>
<sequence length="567" mass="63116">MDAALPTGNQSPSSAVGRRPTCNKAVSYFKKTVTLQDWWLIKADQDYEGKRLGVAGFPPSGQRGLREFRSAPIIKTYDVFTLETADGVTVLIQGFLNRTRTVQNGFPLEATNSFLLGFPFYWEHCAKRWVQDAYSNEVHMTKTSADPDMQSAAAESTPTADKDNSNVEVVKDGPYPPSLNFDIKALKRCPLHSPITRSRSSACEKVITKKHSSVEGTCDTVYHDGSSSSPERIIDKLESNKRSKKRSVRNLNSKEPVLSLGYSTFTSPSAPEEDSGFERSDVDHLNVFELNQKKPAKSYDSPRYGYALRSGVINRSTTSLLQVPELTSGFNGEKESGASASPDAGKFSHPELDSNNESIRTCLYPNIDEPVDLKQQGNSRSKRRKSRSKLASPKYPSKKKASRYAVRQNKELPSESAKPHLDEEGKRGAVHKRTIPLSSKAKNCKSEVGASRRTRNSTRKERHEKLNVKAGDSSGTIKVKKRIFFETPVTPKTVEGKSRSRLHSPESLNLERSRLGRLLLPAVRFCGNQIPVNDTTGNVTGILEHLDTVQPYRGTRSEPPKRKRKTR</sequence>
<feature type="region of interest" description="Disordered" evidence="1">
    <location>
        <begin position="328"/>
        <end position="466"/>
    </location>
</feature>